<name>Q0UZI6_PHANO</name>
<dbReference type="EMBL" id="CH445328">
    <property type="protein sequence ID" value="EAT89559.1"/>
    <property type="molecule type" value="Genomic_DNA"/>
</dbReference>
<evidence type="ECO:0000313" key="1">
    <source>
        <dbReference type="EMBL" id="EAT89559.1"/>
    </source>
</evidence>
<evidence type="ECO:0000313" key="2">
    <source>
        <dbReference type="Proteomes" id="UP000001055"/>
    </source>
</evidence>
<dbReference type="KEGG" id="pno:SNOG_02828"/>
<reference evidence="2" key="1">
    <citation type="journal article" date="2007" name="Plant Cell">
        <title>Dothideomycete-plant interactions illuminated by genome sequencing and EST analysis of the wheat pathogen Stagonospora nodorum.</title>
        <authorList>
            <person name="Hane J.K."/>
            <person name="Lowe R.G."/>
            <person name="Solomon P.S."/>
            <person name="Tan K.C."/>
            <person name="Schoch C.L."/>
            <person name="Spatafora J.W."/>
            <person name="Crous P.W."/>
            <person name="Kodira C."/>
            <person name="Birren B.W."/>
            <person name="Galagan J.E."/>
            <person name="Torriani S.F."/>
            <person name="McDonald B.A."/>
            <person name="Oliver R.P."/>
        </authorList>
    </citation>
    <scope>NUCLEOTIDE SEQUENCE [LARGE SCALE GENOMIC DNA]</scope>
    <source>
        <strain evidence="2">SN15 / ATCC MYA-4574 / FGSC 10173</strain>
    </source>
</reference>
<dbReference type="InParanoid" id="Q0UZI6"/>
<dbReference type="AlphaFoldDB" id="Q0UZI6"/>
<dbReference type="RefSeq" id="XP_001793421.1">
    <property type="nucleotide sequence ID" value="XM_001793369.1"/>
</dbReference>
<accession>Q0UZI6</accession>
<protein>
    <submittedName>
        <fullName evidence="1">Uncharacterized protein</fullName>
    </submittedName>
</protein>
<sequence length="101" mass="11545">MPVATVHPIDRDSTTAAVQDLPDSSFQLSLLGVHFITREDRPTYLHRASFSQPIKLQPQYKRPKVFAWVKTNLEDVFQNGQHEMLRESYCNSLIGEVECVA</sequence>
<dbReference type="GeneID" id="5970278"/>
<gene>
    <name evidence="1" type="ORF">SNOG_02828</name>
</gene>
<dbReference type="Proteomes" id="UP000001055">
    <property type="component" value="Unassembled WGS sequence"/>
</dbReference>
<organism evidence="1 2">
    <name type="scientific">Phaeosphaeria nodorum (strain SN15 / ATCC MYA-4574 / FGSC 10173)</name>
    <name type="common">Glume blotch fungus</name>
    <name type="synonym">Parastagonospora nodorum</name>
    <dbReference type="NCBI Taxonomy" id="321614"/>
    <lineage>
        <taxon>Eukaryota</taxon>
        <taxon>Fungi</taxon>
        <taxon>Dikarya</taxon>
        <taxon>Ascomycota</taxon>
        <taxon>Pezizomycotina</taxon>
        <taxon>Dothideomycetes</taxon>
        <taxon>Pleosporomycetidae</taxon>
        <taxon>Pleosporales</taxon>
        <taxon>Pleosporineae</taxon>
        <taxon>Phaeosphaeriaceae</taxon>
        <taxon>Parastagonospora</taxon>
    </lineage>
</organism>
<proteinExistence type="predicted"/>